<dbReference type="Proteomes" id="UP001166674">
    <property type="component" value="Unassembled WGS sequence"/>
</dbReference>
<keyword evidence="2" id="KW-1185">Reference proteome</keyword>
<proteinExistence type="predicted"/>
<protein>
    <submittedName>
        <fullName evidence="1">Peptidyl-prolyl cis-trans isomerase FKBP8</fullName>
    </submittedName>
</protein>
<reference evidence="1" key="1">
    <citation type="submission" date="2020-03" db="EMBL/GenBank/DDBJ databases">
        <title>Studies in the Genomics of Life Span.</title>
        <authorList>
            <person name="Glass D."/>
        </authorList>
    </citation>
    <scope>NUCLEOTIDE SEQUENCE</scope>
    <source>
        <strain evidence="1">SUZIE</strain>
        <tissue evidence="1">Muscle</tissue>
    </source>
</reference>
<gene>
    <name evidence="1" type="ORF">SUZIE_197485</name>
</gene>
<dbReference type="GO" id="GO:0016853">
    <property type="term" value="F:isomerase activity"/>
    <property type="evidence" value="ECO:0007669"/>
    <property type="project" value="UniProtKB-KW"/>
</dbReference>
<dbReference type="AlphaFoldDB" id="A0AA41T986"/>
<evidence type="ECO:0000313" key="1">
    <source>
        <dbReference type="EMBL" id="MBZ3888344.1"/>
    </source>
</evidence>
<evidence type="ECO:0000313" key="2">
    <source>
        <dbReference type="Proteomes" id="UP001166674"/>
    </source>
</evidence>
<feature type="non-terminal residue" evidence="1">
    <location>
        <position position="1"/>
    </location>
</feature>
<dbReference type="EMBL" id="JAATJV010422833">
    <property type="protein sequence ID" value="MBZ3888344.1"/>
    <property type="molecule type" value="Genomic_DNA"/>
</dbReference>
<comment type="caution">
    <text evidence="1">The sequence shown here is derived from an EMBL/GenBank/DDBJ whole genome shotgun (WGS) entry which is preliminary data.</text>
</comment>
<name>A0AA41T986_SCICA</name>
<sequence>TNNLLFKLLLTGYSGLGDFLLATNSYDLANKAITLSTKFDMTFEEEEQLLQLKPGAGAPADNIKVLFRKGKVLAQQCEYIYGFGDRVHRIMVRESTGSLRHVSME</sequence>
<keyword evidence="1" id="KW-0413">Isomerase</keyword>
<organism evidence="1 2">
    <name type="scientific">Sciurus carolinensis</name>
    <name type="common">Eastern gray squirrel</name>
    <dbReference type="NCBI Taxonomy" id="30640"/>
    <lineage>
        <taxon>Eukaryota</taxon>
        <taxon>Metazoa</taxon>
        <taxon>Chordata</taxon>
        <taxon>Craniata</taxon>
        <taxon>Vertebrata</taxon>
        <taxon>Euteleostomi</taxon>
        <taxon>Mammalia</taxon>
        <taxon>Eutheria</taxon>
        <taxon>Euarchontoglires</taxon>
        <taxon>Glires</taxon>
        <taxon>Rodentia</taxon>
        <taxon>Sciuromorpha</taxon>
        <taxon>Sciuridae</taxon>
        <taxon>Sciurinae</taxon>
        <taxon>Sciurini</taxon>
        <taxon>Sciurus</taxon>
    </lineage>
</organism>
<accession>A0AA41T986</accession>